<protein>
    <submittedName>
        <fullName evidence="1">Phospholipid-transporting ATPase IA</fullName>
    </submittedName>
</protein>
<dbReference type="InterPro" id="IPR023214">
    <property type="entry name" value="HAD_sf"/>
</dbReference>
<dbReference type="GO" id="GO:0005524">
    <property type="term" value="F:ATP binding"/>
    <property type="evidence" value="ECO:0007669"/>
    <property type="project" value="InterPro"/>
</dbReference>
<dbReference type="InterPro" id="IPR036412">
    <property type="entry name" value="HAD-like_sf"/>
</dbReference>
<dbReference type="Proteomes" id="UP000700334">
    <property type="component" value="Unassembled WGS sequence"/>
</dbReference>
<name>A0A8J6AFX6_GALPY</name>
<dbReference type="EMBL" id="JAGFMF010011678">
    <property type="protein sequence ID" value="KAG8516475.1"/>
    <property type="molecule type" value="Genomic_DNA"/>
</dbReference>
<feature type="non-terminal residue" evidence="1">
    <location>
        <position position="68"/>
    </location>
</feature>
<evidence type="ECO:0000313" key="1">
    <source>
        <dbReference type="EMBL" id="KAG8516475.1"/>
    </source>
</evidence>
<dbReference type="GO" id="GO:0140326">
    <property type="term" value="F:ATPase-coupled intramembrane lipid transporter activity"/>
    <property type="evidence" value="ECO:0007669"/>
    <property type="project" value="TreeGrafter"/>
</dbReference>
<accession>A0A8J6AFX6</accession>
<feature type="non-terminal residue" evidence="1">
    <location>
        <position position="1"/>
    </location>
</feature>
<dbReference type="SUPFAM" id="SSF56784">
    <property type="entry name" value="HAD-like"/>
    <property type="match status" value="1"/>
</dbReference>
<proteinExistence type="predicted"/>
<gene>
    <name evidence="1" type="ORF">J0S82_008179</name>
</gene>
<organism evidence="1 2">
    <name type="scientific">Galemys pyrenaicus</name>
    <name type="common">Iberian desman</name>
    <name type="synonym">Pyrenean desman</name>
    <dbReference type="NCBI Taxonomy" id="202257"/>
    <lineage>
        <taxon>Eukaryota</taxon>
        <taxon>Metazoa</taxon>
        <taxon>Chordata</taxon>
        <taxon>Craniata</taxon>
        <taxon>Vertebrata</taxon>
        <taxon>Euteleostomi</taxon>
        <taxon>Mammalia</taxon>
        <taxon>Eutheria</taxon>
        <taxon>Laurasiatheria</taxon>
        <taxon>Eulipotyphla</taxon>
        <taxon>Talpidae</taxon>
        <taxon>Galemys</taxon>
    </lineage>
</organism>
<dbReference type="PANTHER" id="PTHR24092">
    <property type="entry name" value="PROBABLE PHOSPHOLIPID-TRANSPORTING ATPASE"/>
    <property type="match status" value="1"/>
</dbReference>
<dbReference type="GO" id="GO:0005886">
    <property type="term" value="C:plasma membrane"/>
    <property type="evidence" value="ECO:0007669"/>
    <property type="project" value="TreeGrafter"/>
</dbReference>
<evidence type="ECO:0000313" key="2">
    <source>
        <dbReference type="Proteomes" id="UP000700334"/>
    </source>
</evidence>
<sequence length="68" mass="7507">NLQLLGATAIEDKLQDQVPETIETLMKADIKIWILTGDKQETAINIGHSCKLLKKNMGMIVINEGSLD</sequence>
<reference evidence="1" key="1">
    <citation type="journal article" date="2021" name="Evol. Appl.">
        <title>The genome of the Pyrenean desman and the effects of bottlenecks and inbreeding on the genomic landscape of an endangered species.</title>
        <authorList>
            <person name="Escoda L."/>
            <person name="Castresana J."/>
        </authorList>
    </citation>
    <scope>NUCLEOTIDE SEQUENCE</scope>
    <source>
        <strain evidence="1">IBE-C5619</strain>
    </source>
</reference>
<dbReference type="GO" id="GO:0016887">
    <property type="term" value="F:ATP hydrolysis activity"/>
    <property type="evidence" value="ECO:0007669"/>
    <property type="project" value="InterPro"/>
</dbReference>
<dbReference type="OrthoDB" id="377733at2759"/>
<keyword evidence="2" id="KW-1185">Reference proteome</keyword>
<dbReference type="Gene3D" id="3.40.50.1000">
    <property type="entry name" value="HAD superfamily/HAD-like"/>
    <property type="match status" value="1"/>
</dbReference>
<dbReference type="GO" id="GO:0005802">
    <property type="term" value="C:trans-Golgi network"/>
    <property type="evidence" value="ECO:0007669"/>
    <property type="project" value="TreeGrafter"/>
</dbReference>
<comment type="caution">
    <text evidence="1">The sequence shown here is derived from an EMBL/GenBank/DDBJ whole genome shotgun (WGS) entry which is preliminary data.</text>
</comment>
<dbReference type="GO" id="GO:0045332">
    <property type="term" value="P:phospholipid translocation"/>
    <property type="evidence" value="ECO:0007669"/>
    <property type="project" value="TreeGrafter"/>
</dbReference>
<dbReference type="NCBIfam" id="TIGR01494">
    <property type="entry name" value="ATPase_P-type"/>
    <property type="match status" value="1"/>
</dbReference>
<dbReference type="AlphaFoldDB" id="A0A8J6AFX6"/>
<dbReference type="PANTHER" id="PTHR24092:SF221">
    <property type="entry name" value="PHOSPHOLIPID-TRANSPORTING ATPASE IA"/>
    <property type="match status" value="1"/>
</dbReference>
<dbReference type="InterPro" id="IPR001757">
    <property type="entry name" value="P_typ_ATPase"/>
</dbReference>